<accession>A0AAV5M601</accession>
<feature type="region of interest" description="Disordered" evidence="1">
    <location>
        <begin position="207"/>
        <end position="230"/>
    </location>
</feature>
<dbReference type="PANTHER" id="PTHR48065">
    <property type="entry name" value="OS10G0469600 PROTEIN"/>
    <property type="match status" value="1"/>
</dbReference>
<dbReference type="Gene3D" id="3.80.10.10">
    <property type="entry name" value="Ribonuclease Inhibitor"/>
    <property type="match status" value="1"/>
</dbReference>
<evidence type="ECO:0000313" key="3">
    <source>
        <dbReference type="EMBL" id="GKV44923.1"/>
    </source>
</evidence>
<dbReference type="EMBL" id="BPVZ01000188">
    <property type="protein sequence ID" value="GKV44923.1"/>
    <property type="molecule type" value="Genomic_DNA"/>
</dbReference>
<comment type="caution">
    <text evidence="3">The sequence shown here is derived from an EMBL/GenBank/DDBJ whole genome shotgun (WGS) entry which is preliminary data.</text>
</comment>
<keyword evidence="4" id="KW-1185">Reference proteome</keyword>
<dbReference type="Proteomes" id="UP001054252">
    <property type="component" value="Unassembled WGS sequence"/>
</dbReference>
<feature type="transmembrane region" description="Helical" evidence="2">
    <location>
        <begin position="68"/>
        <end position="86"/>
    </location>
</feature>
<protein>
    <submittedName>
        <fullName evidence="3">Uncharacterized protein</fullName>
    </submittedName>
</protein>
<organism evidence="3 4">
    <name type="scientific">Rubroshorea leprosula</name>
    <dbReference type="NCBI Taxonomy" id="152421"/>
    <lineage>
        <taxon>Eukaryota</taxon>
        <taxon>Viridiplantae</taxon>
        <taxon>Streptophyta</taxon>
        <taxon>Embryophyta</taxon>
        <taxon>Tracheophyta</taxon>
        <taxon>Spermatophyta</taxon>
        <taxon>Magnoliopsida</taxon>
        <taxon>eudicotyledons</taxon>
        <taxon>Gunneridae</taxon>
        <taxon>Pentapetalae</taxon>
        <taxon>rosids</taxon>
        <taxon>malvids</taxon>
        <taxon>Malvales</taxon>
        <taxon>Dipterocarpaceae</taxon>
        <taxon>Rubroshorea</taxon>
    </lineage>
</organism>
<sequence length="230" mass="25017">MTNESMDLGDQVTDAMFINSPNNGSDGPQSSNSKWNPNDEKNASGNGNTHGNPDLNVGDVSRMPFLRLHFHFVFLLHFSCLFAWLIGNNQGIFLVFCKYGLPISLFNFEWINASIGLEQIYLSSIVMLTITLAPWNMQRYGSLNGLQLLNLSNNILVGPNPAALGNLKNLEALDLSQKKLVGSIPTQLTSFDGNLGLSGLPLSRKCDNSKASPPPFSNSKGNEDSGLLAE</sequence>
<name>A0AAV5M601_9ROSI</name>
<evidence type="ECO:0000256" key="1">
    <source>
        <dbReference type="SAM" id="MobiDB-lite"/>
    </source>
</evidence>
<feature type="region of interest" description="Disordered" evidence="1">
    <location>
        <begin position="19"/>
        <end position="53"/>
    </location>
</feature>
<dbReference type="AlphaFoldDB" id="A0AAV5M601"/>
<feature type="compositionally biased region" description="Polar residues" evidence="1">
    <location>
        <begin position="19"/>
        <end position="36"/>
    </location>
</feature>
<reference evidence="3 4" key="1">
    <citation type="journal article" date="2021" name="Commun. Biol.">
        <title>The genome of Shorea leprosula (Dipterocarpaceae) highlights the ecological relevance of drought in aseasonal tropical rainforests.</title>
        <authorList>
            <person name="Ng K.K.S."/>
            <person name="Kobayashi M.J."/>
            <person name="Fawcett J.A."/>
            <person name="Hatakeyama M."/>
            <person name="Paape T."/>
            <person name="Ng C.H."/>
            <person name="Ang C.C."/>
            <person name="Tnah L.H."/>
            <person name="Lee C.T."/>
            <person name="Nishiyama T."/>
            <person name="Sese J."/>
            <person name="O'Brien M.J."/>
            <person name="Copetti D."/>
            <person name="Mohd Noor M.I."/>
            <person name="Ong R.C."/>
            <person name="Putra M."/>
            <person name="Sireger I.Z."/>
            <person name="Indrioko S."/>
            <person name="Kosugi Y."/>
            <person name="Izuno A."/>
            <person name="Isagi Y."/>
            <person name="Lee S.L."/>
            <person name="Shimizu K.K."/>
        </authorList>
    </citation>
    <scope>NUCLEOTIDE SEQUENCE [LARGE SCALE GENOMIC DNA]</scope>
    <source>
        <strain evidence="3">214</strain>
    </source>
</reference>
<dbReference type="InterPro" id="IPR032675">
    <property type="entry name" value="LRR_dom_sf"/>
</dbReference>
<evidence type="ECO:0000256" key="2">
    <source>
        <dbReference type="SAM" id="Phobius"/>
    </source>
</evidence>
<proteinExistence type="predicted"/>
<evidence type="ECO:0000313" key="4">
    <source>
        <dbReference type="Proteomes" id="UP001054252"/>
    </source>
</evidence>
<gene>
    <name evidence="3" type="ORF">SLEP1_g52056</name>
</gene>
<feature type="transmembrane region" description="Helical" evidence="2">
    <location>
        <begin position="120"/>
        <end position="137"/>
    </location>
</feature>
<keyword evidence="2" id="KW-0812">Transmembrane</keyword>
<keyword evidence="2" id="KW-1133">Transmembrane helix</keyword>
<keyword evidence="2" id="KW-0472">Membrane</keyword>
<dbReference type="SUPFAM" id="SSF52058">
    <property type="entry name" value="L domain-like"/>
    <property type="match status" value="1"/>
</dbReference>